<evidence type="ECO:0000259" key="6">
    <source>
        <dbReference type="SMART" id="SM00903"/>
    </source>
</evidence>
<dbReference type="Proteomes" id="UP001447188">
    <property type="component" value="Unassembled WGS sequence"/>
</dbReference>
<evidence type="ECO:0000256" key="4">
    <source>
        <dbReference type="ARBA" id="ARBA00038054"/>
    </source>
</evidence>
<dbReference type="Pfam" id="PF01613">
    <property type="entry name" value="Flavin_Reduct"/>
    <property type="match status" value="1"/>
</dbReference>
<evidence type="ECO:0000313" key="7">
    <source>
        <dbReference type="EMBL" id="KAL0633758.1"/>
    </source>
</evidence>
<keyword evidence="3" id="KW-0288">FMN</keyword>
<sequence>MGSHGDFKTVEASRGPWEEETFHLTQTKKPDWKIGSGANDDSWKKHGTVEIDPYEEGRSGQDNYKLLISGIIPRPIGFVSTISSDGEYNIAPYSYTQVVNHDPPIFCIGFSAGTGVKDTCQNLLDTKECTINIISEWFIEAANYASINSPNGFSEWGPTGLTKAPSTKVKAPRVAESAFSIEAKLLHHHAWNSPTTNKQTGTLCIVQGINFHIREDALNADKNQISAAVLKPASRLGGISYSRVTTGFELPRPNFKSEAEKDEFKGLL</sequence>
<feature type="domain" description="Flavin reductase like" evidence="6">
    <location>
        <begin position="69"/>
        <end position="227"/>
    </location>
</feature>
<dbReference type="EMBL" id="JBBBZM010000115">
    <property type="protein sequence ID" value="KAL0633758.1"/>
    <property type="molecule type" value="Genomic_DNA"/>
</dbReference>
<evidence type="ECO:0000256" key="2">
    <source>
        <dbReference type="ARBA" id="ARBA00022630"/>
    </source>
</evidence>
<comment type="cofactor">
    <cofactor evidence="1">
        <name>FMN</name>
        <dbReference type="ChEBI" id="CHEBI:58210"/>
    </cofactor>
</comment>
<accession>A0ABR3GD64</accession>
<feature type="region of interest" description="Disordered" evidence="5">
    <location>
        <begin position="1"/>
        <end position="39"/>
    </location>
</feature>
<dbReference type="InterPro" id="IPR012349">
    <property type="entry name" value="Split_barrel_FMN-bd"/>
</dbReference>
<evidence type="ECO:0000256" key="3">
    <source>
        <dbReference type="ARBA" id="ARBA00022643"/>
    </source>
</evidence>
<dbReference type="Gene3D" id="2.30.110.10">
    <property type="entry name" value="Electron Transport, Fmn-binding Protein, Chain A"/>
    <property type="match status" value="1"/>
</dbReference>
<reference evidence="7 8" key="1">
    <citation type="submission" date="2024-02" db="EMBL/GenBank/DDBJ databases">
        <title>Discinaceae phylogenomics.</title>
        <authorList>
            <person name="Dirks A.C."/>
            <person name="James T.Y."/>
        </authorList>
    </citation>
    <scope>NUCLEOTIDE SEQUENCE [LARGE SCALE GENOMIC DNA]</scope>
    <source>
        <strain evidence="7 8">ACD0624</strain>
    </source>
</reference>
<proteinExistence type="inferred from homology"/>
<comment type="caution">
    <text evidence="7">The sequence shown here is derived from an EMBL/GenBank/DDBJ whole genome shotgun (WGS) entry which is preliminary data.</text>
</comment>
<name>A0ABR3GD64_9PEZI</name>
<keyword evidence="2" id="KW-0285">Flavoprotein</keyword>
<dbReference type="InterPro" id="IPR002563">
    <property type="entry name" value="Flavin_Rdtase-like_dom"/>
</dbReference>
<evidence type="ECO:0000256" key="5">
    <source>
        <dbReference type="SAM" id="MobiDB-lite"/>
    </source>
</evidence>
<dbReference type="SUPFAM" id="SSF50475">
    <property type="entry name" value="FMN-binding split barrel"/>
    <property type="match status" value="1"/>
</dbReference>
<evidence type="ECO:0000256" key="1">
    <source>
        <dbReference type="ARBA" id="ARBA00001917"/>
    </source>
</evidence>
<dbReference type="PANTHER" id="PTHR33798:SF5">
    <property type="entry name" value="FLAVIN REDUCTASE LIKE DOMAIN-CONTAINING PROTEIN"/>
    <property type="match status" value="1"/>
</dbReference>
<dbReference type="PANTHER" id="PTHR33798">
    <property type="entry name" value="FLAVOPROTEIN OXYGENASE"/>
    <property type="match status" value="1"/>
</dbReference>
<evidence type="ECO:0000313" key="8">
    <source>
        <dbReference type="Proteomes" id="UP001447188"/>
    </source>
</evidence>
<feature type="compositionally biased region" description="Basic and acidic residues" evidence="5">
    <location>
        <begin position="1"/>
        <end position="32"/>
    </location>
</feature>
<dbReference type="SMART" id="SM00903">
    <property type="entry name" value="Flavin_Reduct"/>
    <property type="match status" value="1"/>
</dbReference>
<comment type="similarity">
    <text evidence="4">Belongs to the flavoredoxin family.</text>
</comment>
<keyword evidence="8" id="KW-1185">Reference proteome</keyword>
<protein>
    <recommendedName>
        <fullName evidence="6">Flavin reductase like domain-containing protein</fullName>
    </recommendedName>
</protein>
<gene>
    <name evidence="7" type="ORF">Q9L58_007365</name>
</gene>
<organism evidence="7 8">
    <name type="scientific">Discina gigas</name>
    <dbReference type="NCBI Taxonomy" id="1032678"/>
    <lineage>
        <taxon>Eukaryota</taxon>
        <taxon>Fungi</taxon>
        <taxon>Dikarya</taxon>
        <taxon>Ascomycota</taxon>
        <taxon>Pezizomycotina</taxon>
        <taxon>Pezizomycetes</taxon>
        <taxon>Pezizales</taxon>
        <taxon>Discinaceae</taxon>
        <taxon>Discina</taxon>
    </lineage>
</organism>